<evidence type="ECO:0000256" key="3">
    <source>
        <dbReference type="ARBA" id="ARBA00022505"/>
    </source>
</evidence>
<proteinExistence type="inferred from homology"/>
<feature type="domain" description="Mop" evidence="6">
    <location>
        <begin position="135"/>
        <end position="201"/>
    </location>
</feature>
<name>A0ABT9G0L4_LEPDI</name>
<keyword evidence="3 5" id="KW-0500">Molybdenum</keyword>
<dbReference type="InterPro" id="IPR003725">
    <property type="entry name" value="ModE-bd_N"/>
</dbReference>
<dbReference type="InterPro" id="IPR008995">
    <property type="entry name" value="Mo/tungstate-bd_C_term_dom"/>
</dbReference>
<evidence type="ECO:0000256" key="2">
    <source>
        <dbReference type="ARBA" id="ARBA00022448"/>
    </source>
</evidence>
<evidence type="ECO:0000256" key="1">
    <source>
        <dbReference type="ARBA" id="ARBA00008110"/>
    </source>
</evidence>
<dbReference type="InterPro" id="IPR036390">
    <property type="entry name" value="WH_DNA-bd_sf"/>
</dbReference>
<evidence type="ECO:0000256" key="4">
    <source>
        <dbReference type="ARBA" id="ARBA00022737"/>
    </source>
</evidence>
<dbReference type="Pfam" id="PF03459">
    <property type="entry name" value="TOBE"/>
    <property type="match status" value="2"/>
</dbReference>
<organism evidence="7 8">
    <name type="scientific">Leptothrix discophora</name>
    <dbReference type="NCBI Taxonomy" id="89"/>
    <lineage>
        <taxon>Bacteria</taxon>
        <taxon>Pseudomonadati</taxon>
        <taxon>Pseudomonadota</taxon>
        <taxon>Betaproteobacteria</taxon>
        <taxon>Burkholderiales</taxon>
        <taxon>Sphaerotilaceae</taxon>
        <taxon>Leptothrix</taxon>
    </lineage>
</organism>
<keyword evidence="2 5" id="KW-0813">Transport</keyword>
<dbReference type="InterPro" id="IPR000847">
    <property type="entry name" value="LysR_HTH_N"/>
</dbReference>
<dbReference type="NCBIfam" id="TIGR00638">
    <property type="entry name" value="Mop"/>
    <property type="match status" value="1"/>
</dbReference>
<dbReference type="InterPro" id="IPR051815">
    <property type="entry name" value="Molybdate_resp_trans_reg"/>
</dbReference>
<dbReference type="InterPro" id="IPR004606">
    <property type="entry name" value="Mop_domain"/>
</dbReference>
<evidence type="ECO:0000256" key="5">
    <source>
        <dbReference type="PIRNR" id="PIRNR005763"/>
    </source>
</evidence>
<dbReference type="RefSeq" id="WP_305748571.1">
    <property type="nucleotide sequence ID" value="NZ_JAUZEE010000002.1"/>
</dbReference>
<protein>
    <submittedName>
        <fullName evidence="7">TOBE domain-containing protein</fullName>
    </submittedName>
</protein>
<dbReference type="SUPFAM" id="SSF46785">
    <property type="entry name" value="Winged helix' DNA-binding domain"/>
    <property type="match status" value="1"/>
</dbReference>
<evidence type="ECO:0000259" key="6">
    <source>
        <dbReference type="PROSITE" id="PS51866"/>
    </source>
</evidence>
<dbReference type="Pfam" id="PF00126">
    <property type="entry name" value="HTH_1"/>
    <property type="match status" value="1"/>
</dbReference>
<dbReference type="Gene3D" id="1.10.10.10">
    <property type="entry name" value="Winged helix-like DNA-binding domain superfamily/Winged helix DNA-binding domain"/>
    <property type="match status" value="1"/>
</dbReference>
<sequence length="275" mass="28572">MTTRRRDSKARPLAVKGSLWITSGDESLGGHGRIALLRSVAEHGSITQAAKAYGMSYKAAWDAIDTMNRVSGEPVVERSTGGRGGGSTRLTAHGERLVQRYTQLDAVHQRFVAMLAEQAFDLDQDYSLLQALNMKTTARNQFLGTVTAVRSGAVNDEVEVTLAGGTRVVAIIPRDGTESLGLRTQLAVIVLVPSAHVLLATGLDGARLSARNQLAGTVAAVRPGAVNAEVVLALTGGGQLVATVTSASVDTLGLAEGIPAVALVKASDVILAVLA</sequence>
<comment type="caution">
    <text evidence="7">The sequence shown here is derived from an EMBL/GenBank/DDBJ whole genome shotgun (WGS) entry which is preliminary data.</text>
</comment>
<dbReference type="PANTHER" id="PTHR30432">
    <property type="entry name" value="TRANSCRIPTIONAL REGULATOR MODE"/>
    <property type="match status" value="1"/>
</dbReference>
<dbReference type="Gene3D" id="2.40.50.100">
    <property type="match status" value="2"/>
</dbReference>
<dbReference type="PROSITE" id="PS51866">
    <property type="entry name" value="MOP"/>
    <property type="match status" value="2"/>
</dbReference>
<comment type="similarity">
    <text evidence="1 5">Belongs to the ModE family.</text>
</comment>
<dbReference type="InterPro" id="IPR005116">
    <property type="entry name" value="Transp-assoc_OB_typ1"/>
</dbReference>
<reference evidence="7 8" key="1">
    <citation type="submission" date="2023-08" db="EMBL/GenBank/DDBJ databases">
        <authorList>
            <person name="Roldan D.M."/>
            <person name="Menes R.J."/>
        </authorList>
    </citation>
    <scope>NUCLEOTIDE SEQUENCE [LARGE SCALE GENOMIC DNA]</scope>
    <source>
        <strain evidence="7 8">CCM 2812</strain>
    </source>
</reference>
<dbReference type="PANTHER" id="PTHR30432:SF1">
    <property type="entry name" value="DNA-BINDING TRANSCRIPTIONAL DUAL REGULATOR MODE"/>
    <property type="match status" value="1"/>
</dbReference>
<gene>
    <name evidence="7" type="ORF">Q8X39_05165</name>
</gene>
<keyword evidence="4" id="KW-0677">Repeat</keyword>
<keyword evidence="8" id="KW-1185">Reference proteome</keyword>
<evidence type="ECO:0000313" key="8">
    <source>
        <dbReference type="Proteomes" id="UP001235760"/>
    </source>
</evidence>
<feature type="domain" description="Mop" evidence="6">
    <location>
        <begin position="207"/>
        <end position="273"/>
    </location>
</feature>
<accession>A0ABT9G0L4</accession>
<dbReference type="Proteomes" id="UP001235760">
    <property type="component" value="Unassembled WGS sequence"/>
</dbReference>
<dbReference type="SUPFAM" id="SSF50331">
    <property type="entry name" value="MOP-like"/>
    <property type="match status" value="2"/>
</dbReference>
<dbReference type="InterPro" id="IPR016462">
    <property type="entry name" value="ModE"/>
</dbReference>
<dbReference type="EMBL" id="JAUZEE010000002">
    <property type="protein sequence ID" value="MDP4300016.1"/>
    <property type="molecule type" value="Genomic_DNA"/>
</dbReference>
<dbReference type="PIRSF" id="PIRSF005763">
    <property type="entry name" value="Txn_reg_ModE"/>
    <property type="match status" value="1"/>
</dbReference>
<dbReference type="NCBIfam" id="TIGR00637">
    <property type="entry name" value="ModE_repress"/>
    <property type="match status" value="1"/>
</dbReference>
<dbReference type="InterPro" id="IPR036388">
    <property type="entry name" value="WH-like_DNA-bd_sf"/>
</dbReference>
<evidence type="ECO:0000313" key="7">
    <source>
        <dbReference type="EMBL" id="MDP4300016.1"/>
    </source>
</evidence>